<proteinExistence type="predicted"/>
<name>A0A4D6MGP9_VIGUN</name>
<accession>A0A4D6MGP9</accession>
<evidence type="ECO:0000313" key="2">
    <source>
        <dbReference type="EMBL" id="QCE00188.1"/>
    </source>
</evidence>
<dbReference type="AlphaFoldDB" id="A0A4D6MGP9"/>
<dbReference type="EMBL" id="CP039351">
    <property type="protein sequence ID" value="QCE00188.1"/>
    <property type="molecule type" value="Genomic_DNA"/>
</dbReference>
<reference evidence="2 3" key="1">
    <citation type="submission" date="2019-04" db="EMBL/GenBank/DDBJ databases">
        <title>An improved genome assembly and genetic linkage map for asparagus bean, Vigna unguiculata ssp. sesquipedialis.</title>
        <authorList>
            <person name="Xia Q."/>
            <person name="Zhang R."/>
            <person name="Dong Y."/>
        </authorList>
    </citation>
    <scope>NUCLEOTIDE SEQUENCE [LARGE SCALE GENOMIC DNA]</scope>
    <source>
        <tissue evidence="2">Leaf</tissue>
    </source>
</reference>
<evidence type="ECO:0000313" key="3">
    <source>
        <dbReference type="Proteomes" id="UP000501690"/>
    </source>
</evidence>
<feature type="region of interest" description="Disordered" evidence="1">
    <location>
        <begin position="31"/>
        <end position="54"/>
    </location>
</feature>
<dbReference type="Proteomes" id="UP000501690">
    <property type="component" value="Linkage Group LG7"/>
</dbReference>
<keyword evidence="3" id="KW-1185">Reference proteome</keyword>
<gene>
    <name evidence="2" type="ORF">DEO72_LG7g1475</name>
</gene>
<protein>
    <submittedName>
        <fullName evidence="2">Uncharacterized protein</fullName>
    </submittedName>
</protein>
<sequence length="54" mass="6062">MVAQGADSWWWRERWRRFAVVRRGGVMVQIPTSFSGGRRGDGGGCHGDGRRGEN</sequence>
<evidence type="ECO:0000256" key="1">
    <source>
        <dbReference type="SAM" id="MobiDB-lite"/>
    </source>
</evidence>
<organism evidence="2 3">
    <name type="scientific">Vigna unguiculata</name>
    <name type="common">Cowpea</name>
    <dbReference type="NCBI Taxonomy" id="3917"/>
    <lineage>
        <taxon>Eukaryota</taxon>
        <taxon>Viridiplantae</taxon>
        <taxon>Streptophyta</taxon>
        <taxon>Embryophyta</taxon>
        <taxon>Tracheophyta</taxon>
        <taxon>Spermatophyta</taxon>
        <taxon>Magnoliopsida</taxon>
        <taxon>eudicotyledons</taxon>
        <taxon>Gunneridae</taxon>
        <taxon>Pentapetalae</taxon>
        <taxon>rosids</taxon>
        <taxon>fabids</taxon>
        <taxon>Fabales</taxon>
        <taxon>Fabaceae</taxon>
        <taxon>Papilionoideae</taxon>
        <taxon>50 kb inversion clade</taxon>
        <taxon>NPAAA clade</taxon>
        <taxon>indigoferoid/millettioid clade</taxon>
        <taxon>Phaseoleae</taxon>
        <taxon>Vigna</taxon>
    </lineage>
</organism>